<accession>A0A411HJR5</accession>
<dbReference type="RefSeq" id="WP_129832884.1">
    <property type="nucleotide sequence ID" value="NZ_CP035704.1"/>
</dbReference>
<reference evidence="1 2" key="1">
    <citation type="submission" date="2019-01" db="EMBL/GenBank/DDBJ databases">
        <title>Pseudolysobacter antarctica gen. nov., sp. nov., isolated from Fildes Peninsula, Antarctica.</title>
        <authorList>
            <person name="Wei Z."/>
            <person name="Peng F."/>
        </authorList>
    </citation>
    <scope>NUCLEOTIDE SEQUENCE [LARGE SCALE GENOMIC DNA]</scope>
    <source>
        <strain evidence="1 2">AQ6-296</strain>
    </source>
</reference>
<proteinExistence type="predicted"/>
<dbReference type="AlphaFoldDB" id="A0A411HJR5"/>
<dbReference type="Proteomes" id="UP000291562">
    <property type="component" value="Chromosome"/>
</dbReference>
<gene>
    <name evidence="1" type="ORF">ELE36_09750</name>
</gene>
<keyword evidence="2" id="KW-1185">Reference proteome</keyword>
<dbReference type="KEGG" id="xbc:ELE36_09750"/>
<evidence type="ECO:0000313" key="1">
    <source>
        <dbReference type="EMBL" id="QBB70627.1"/>
    </source>
</evidence>
<protein>
    <submittedName>
        <fullName evidence="1">Uncharacterized protein</fullName>
    </submittedName>
</protein>
<organism evidence="1 2">
    <name type="scientific">Pseudolysobacter antarcticus</name>
    <dbReference type="NCBI Taxonomy" id="2511995"/>
    <lineage>
        <taxon>Bacteria</taxon>
        <taxon>Pseudomonadati</taxon>
        <taxon>Pseudomonadota</taxon>
        <taxon>Gammaproteobacteria</taxon>
        <taxon>Lysobacterales</taxon>
        <taxon>Rhodanobacteraceae</taxon>
        <taxon>Pseudolysobacter</taxon>
    </lineage>
</organism>
<sequence>MANDIERRIEKLEGVLITRERVVVFDYIEGNIEAQREAYMAATPENEQAELFISLIDPTQRQDC</sequence>
<name>A0A411HJR5_9GAMM</name>
<evidence type="ECO:0000313" key="2">
    <source>
        <dbReference type="Proteomes" id="UP000291562"/>
    </source>
</evidence>
<dbReference type="EMBL" id="CP035704">
    <property type="protein sequence ID" value="QBB70627.1"/>
    <property type="molecule type" value="Genomic_DNA"/>
</dbReference>